<comment type="caution">
    <text evidence="5">The sequence shown here is derived from an EMBL/GenBank/DDBJ whole genome shotgun (WGS) entry which is preliminary data.</text>
</comment>
<dbReference type="SUPFAM" id="SSF101601">
    <property type="entry name" value="Smp-1-like"/>
    <property type="match status" value="1"/>
</dbReference>
<proteinExistence type="predicted"/>
<feature type="compositionally biased region" description="Basic and acidic residues" evidence="3">
    <location>
        <begin position="34"/>
        <end position="45"/>
    </location>
</feature>
<dbReference type="Gene3D" id="2.60.40.1180">
    <property type="entry name" value="Golgi alpha-mannosidase II"/>
    <property type="match status" value="1"/>
</dbReference>
<evidence type="ECO:0000259" key="4">
    <source>
        <dbReference type="PROSITE" id="PS50203"/>
    </source>
</evidence>
<dbReference type="InterPro" id="IPR038765">
    <property type="entry name" value="Papain-like_cys_pep_sf"/>
</dbReference>
<dbReference type="GO" id="GO:0004198">
    <property type="term" value="F:calcium-dependent cysteine-type endopeptidase activity"/>
    <property type="evidence" value="ECO:0007669"/>
    <property type="project" value="InterPro"/>
</dbReference>
<evidence type="ECO:0000313" key="6">
    <source>
        <dbReference type="Proteomes" id="UP001430356"/>
    </source>
</evidence>
<dbReference type="Gene3D" id="3.90.70.10">
    <property type="entry name" value="Cysteine proteinases"/>
    <property type="match status" value="1"/>
</dbReference>
<evidence type="ECO:0000256" key="3">
    <source>
        <dbReference type="SAM" id="MobiDB-lite"/>
    </source>
</evidence>
<dbReference type="InterPro" id="IPR013780">
    <property type="entry name" value="Glyco_hydro_b"/>
</dbReference>
<reference evidence="5 6" key="1">
    <citation type="journal article" date="2021" name="MBio">
        <title>A New Model Trypanosomatid, Novymonas esmeraldas: Genomic Perception of Its 'Candidatus Pandoraea novymonadis' Endosymbiont.</title>
        <authorList>
            <person name="Zakharova A."/>
            <person name="Saura A."/>
            <person name="Butenko A."/>
            <person name="Podesvova L."/>
            <person name="Warmusova S."/>
            <person name="Kostygov A.Y."/>
            <person name="Nenarokova A."/>
            <person name="Lukes J."/>
            <person name="Opperdoes F.R."/>
            <person name="Yurchenko V."/>
        </authorList>
    </citation>
    <scope>NUCLEOTIDE SEQUENCE [LARGE SCALE GENOMIC DNA]</scope>
    <source>
        <strain evidence="5 6">E262AT.01</strain>
    </source>
</reference>
<feature type="compositionally biased region" description="Basic and acidic residues" evidence="3">
    <location>
        <begin position="7"/>
        <end position="27"/>
    </location>
</feature>
<dbReference type="Pfam" id="PF00648">
    <property type="entry name" value="Peptidase_C2"/>
    <property type="match status" value="1"/>
</dbReference>
<dbReference type="Pfam" id="PF09149">
    <property type="entry name" value="DUF1935"/>
    <property type="match status" value="1"/>
</dbReference>
<dbReference type="PROSITE" id="PS50203">
    <property type="entry name" value="CALPAIN_CAT"/>
    <property type="match status" value="1"/>
</dbReference>
<organism evidence="5 6">
    <name type="scientific">Novymonas esmeraldas</name>
    <dbReference type="NCBI Taxonomy" id="1808958"/>
    <lineage>
        <taxon>Eukaryota</taxon>
        <taxon>Discoba</taxon>
        <taxon>Euglenozoa</taxon>
        <taxon>Kinetoplastea</taxon>
        <taxon>Metakinetoplastina</taxon>
        <taxon>Trypanosomatida</taxon>
        <taxon>Trypanosomatidae</taxon>
        <taxon>Novymonas</taxon>
    </lineage>
</organism>
<gene>
    <name evidence="5" type="ORF">NESM_000438900</name>
</gene>
<dbReference type="GO" id="GO:0006508">
    <property type="term" value="P:proteolysis"/>
    <property type="evidence" value="ECO:0007669"/>
    <property type="project" value="InterPro"/>
</dbReference>
<evidence type="ECO:0000256" key="1">
    <source>
        <dbReference type="PIRSR" id="PIRSR622684-1"/>
    </source>
</evidence>
<comment type="caution">
    <text evidence="2">Lacks conserved residue(s) required for the propagation of feature annotation.</text>
</comment>
<dbReference type="PANTHER" id="PTHR10183">
    <property type="entry name" value="CALPAIN"/>
    <property type="match status" value="1"/>
</dbReference>
<dbReference type="SUPFAM" id="SSF54001">
    <property type="entry name" value="Cysteine proteinases"/>
    <property type="match status" value="1"/>
</dbReference>
<dbReference type="InterPro" id="IPR015232">
    <property type="entry name" value="DUF1935"/>
</dbReference>
<evidence type="ECO:0000256" key="2">
    <source>
        <dbReference type="PROSITE-ProRule" id="PRU00239"/>
    </source>
</evidence>
<sequence length="723" mass="79437">MGCCNSKDTKKPKASERPQPKAAEKQPVRPTVQEARREETPVRAEAPVDPRAERIKAIGAHNAVCPYRYDACTVDGGELKGYFEGGIVYRITKNGAWYVYNDSLDYEAHVDFRFGPGSKITAGERTTLEELADGWTCAHAVVYPLETLHYISGTPNGYKSGITIKPLSEEYRHEACAAANSVAEAETAAVRRVADGETDEEAILRRCVATRTPYVDLTFPPSSEAVVRAGVDGRTIPEMAMARPTQYLPAERRAAVNDIVGPVVAQSIDEGALGDSWLMCAAATIAEEEAAVRSLFSQGTKAEKAVGAYRVTINKNGWWRTVIVDDYLPTINRVPVFARSRDNPSELWASLLQKAYAKVHGSYAAVTGGDALQALVDFTGSPMYRFDKEWEAAATSASKAEALAASLVQFSRVGASIVLSTPGHTSESYLGRRQTSDPAAFRARYAAVGLRGGYTYFVERVVTVKKRRALLFKLRNPWRSSARWTGPWSYGAAQWKENPDVCSVCGAQEDPHDGSFWMEWEDVSKYFDGGGVIFANPDATDYRVKGTFEDTTPSAVLEVTASEPTRVLLSLSQPDKRGVDRRDGAALFAPITLTVSRKDGDVQRVEANASWNPEQPTQEFNFIVGRDVALWFTLQPGEHYQIVPRIHRKGVRSGYDRPYVIGIISQRQLEGTVQVEAKHLSSGSNAFTNFIAYGTEETPSVEVEHQMRLPGKAPVTYVSSTVI</sequence>
<dbReference type="PRINTS" id="PR00704">
    <property type="entry name" value="CALPAIN"/>
</dbReference>
<accession>A0AAW0EPM4</accession>
<dbReference type="SMART" id="SM00230">
    <property type="entry name" value="CysPc"/>
    <property type="match status" value="1"/>
</dbReference>
<dbReference type="Proteomes" id="UP001430356">
    <property type="component" value="Unassembled WGS sequence"/>
</dbReference>
<dbReference type="EMBL" id="JAECZO010000048">
    <property type="protein sequence ID" value="KAK7195146.1"/>
    <property type="molecule type" value="Genomic_DNA"/>
</dbReference>
<dbReference type="PANTHER" id="PTHR10183:SF423">
    <property type="entry name" value="LEUCINE-RICH REPEAT PROTEIN (LRRP)"/>
    <property type="match status" value="1"/>
</dbReference>
<feature type="domain" description="Calpain catalytic" evidence="4">
    <location>
        <begin position="213"/>
        <end position="528"/>
    </location>
</feature>
<name>A0AAW0EPM4_9TRYP</name>
<dbReference type="AlphaFoldDB" id="A0AAW0EPM4"/>
<feature type="region of interest" description="Disordered" evidence="3">
    <location>
        <begin position="1"/>
        <end position="45"/>
    </location>
</feature>
<dbReference type="InterPro" id="IPR022684">
    <property type="entry name" value="Calpain_cysteine_protease"/>
</dbReference>
<dbReference type="InterPro" id="IPR001300">
    <property type="entry name" value="Peptidase_C2_calpain_cat"/>
</dbReference>
<keyword evidence="6" id="KW-1185">Reference proteome</keyword>
<dbReference type="InterPro" id="IPR036310">
    <property type="entry name" value="Smp-1-like_sf"/>
</dbReference>
<dbReference type="CDD" id="cd00044">
    <property type="entry name" value="CysPc"/>
    <property type="match status" value="1"/>
</dbReference>
<protein>
    <submittedName>
        <fullName evidence="5">Cytoskeleton-associated protein CAP5.5</fullName>
    </submittedName>
</protein>
<evidence type="ECO:0000313" key="5">
    <source>
        <dbReference type="EMBL" id="KAK7195146.1"/>
    </source>
</evidence>
<feature type="active site" evidence="1">
    <location>
        <position position="476"/>
    </location>
</feature>